<gene>
    <name evidence="2" type="ordered locus">LD85_1127</name>
</gene>
<accession>D2PJ53</accession>
<organism evidence="2 3">
    <name type="scientific">Saccharolobus islandicus (strain L.D.8.5 / Lassen #2)</name>
    <name type="common">Sulfolobus islandicus</name>
    <dbReference type="NCBI Taxonomy" id="425944"/>
    <lineage>
        <taxon>Archaea</taxon>
        <taxon>Thermoproteota</taxon>
        <taxon>Thermoprotei</taxon>
        <taxon>Sulfolobales</taxon>
        <taxon>Sulfolobaceae</taxon>
        <taxon>Saccharolobus</taxon>
    </lineage>
</organism>
<dbReference type="AlphaFoldDB" id="D2PJ53"/>
<dbReference type="RefSeq" id="WP_012952725.1">
    <property type="nucleotide sequence ID" value="NC_013769.1"/>
</dbReference>
<dbReference type="EMBL" id="CP001731">
    <property type="protein sequence ID" value="ADB86806.1"/>
    <property type="molecule type" value="Genomic_DNA"/>
</dbReference>
<dbReference type="KEGG" id="sii:LD85_1127"/>
<name>D2PJ53_SACI9</name>
<proteinExistence type="predicted"/>
<dbReference type="HOGENOM" id="CLU_859485_0_0_2"/>
<evidence type="ECO:0000256" key="1">
    <source>
        <dbReference type="SAM" id="Phobius"/>
    </source>
</evidence>
<keyword evidence="1" id="KW-1133">Transmembrane helix</keyword>
<evidence type="ECO:0000313" key="3">
    <source>
        <dbReference type="Proteomes" id="UP000001404"/>
    </source>
</evidence>
<keyword evidence="1" id="KW-0472">Membrane</keyword>
<sequence length="323" mass="37578">MESIFSNLNILNFLEGLFNEIIAGIILGVISGIVASLLFTKLTKPNLKIDIDETELDIKDGQTLHVRVRNDKRCHIIDTNTAYECYGHMWIFWRDSNKNEINYYCRINYYCCEKDRVDVCKLEEKKSPLGPYTLKWANLPSSEYKRFETIINIPCGVKENCKLGRQLDLFGVKVINNEPYIIIQDTQQQASRDDIWKDISNKYKQQLPPNISNLPPYEAVDICLFNECQEDIKKKILQDPQGKNILRILFNFPSQRIYYMAVKVICANAKSKIEVFKIAINNNKIRIEKCNDRNILKKIKIVVKIRNEPRNPCTITSNSKNKS</sequence>
<reference evidence="3" key="1">
    <citation type="journal article" date="2009" name="Proc. Natl. Acad. Sci. U.S.A.">
        <title>Biogeography of the Sulfolobus islandicus pan-genome.</title>
        <authorList>
            <person name="Reno M.L."/>
            <person name="Held N.L."/>
            <person name="Fields C.J."/>
            <person name="Burke P.V."/>
            <person name="Whitaker R.J."/>
        </authorList>
    </citation>
    <scope>NUCLEOTIDE SEQUENCE [LARGE SCALE GENOMIC DNA]</scope>
    <source>
        <strain evidence="3">L.D.8.5 / Lassen #2</strain>
    </source>
</reference>
<keyword evidence="1" id="KW-0812">Transmembrane</keyword>
<feature type="transmembrane region" description="Helical" evidence="1">
    <location>
        <begin position="21"/>
        <end position="39"/>
    </location>
</feature>
<protein>
    <submittedName>
        <fullName evidence="2">Uncharacterized protein</fullName>
    </submittedName>
</protein>
<evidence type="ECO:0000313" key="2">
    <source>
        <dbReference type="EMBL" id="ADB86806.1"/>
    </source>
</evidence>
<dbReference type="Proteomes" id="UP000001404">
    <property type="component" value="Chromosome"/>
</dbReference>